<evidence type="ECO:0000259" key="1">
    <source>
        <dbReference type="Pfam" id="PF07007"/>
    </source>
</evidence>
<dbReference type="Pfam" id="PF07007">
    <property type="entry name" value="LprI"/>
    <property type="match status" value="1"/>
</dbReference>
<dbReference type="EMBL" id="JACIDY010000006">
    <property type="protein sequence ID" value="MBB3940793.1"/>
    <property type="molecule type" value="Genomic_DNA"/>
</dbReference>
<dbReference type="Proteomes" id="UP000561459">
    <property type="component" value="Unassembled WGS sequence"/>
</dbReference>
<dbReference type="AlphaFoldDB" id="A0A7W6BZK0"/>
<dbReference type="RefSeq" id="WP_343055876.1">
    <property type="nucleotide sequence ID" value="NZ_JACIDY010000006.1"/>
</dbReference>
<dbReference type="PANTHER" id="PTHR39176">
    <property type="entry name" value="PERIPLASMIC PROTEIN-RELATED"/>
    <property type="match status" value="1"/>
</dbReference>
<accession>A0A7W6BZK0</accession>
<reference evidence="2 3" key="1">
    <citation type="submission" date="2020-08" db="EMBL/GenBank/DDBJ databases">
        <title>Genomic Encyclopedia of Type Strains, Phase IV (KMG-IV): sequencing the most valuable type-strain genomes for metagenomic binning, comparative biology and taxonomic classification.</title>
        <authorList>
            <person name="Goeker M."/>
        </authorList>
    </citation>
    <scope>NUCLEOTIDE SEQUENCE [LARGE SCALE GENOMIC DNA]</scope>
    <source>
        <strain evidence="2 3">DSM 27568</strain>
    </source>
</reference>
<proteinExistence type="predicted"/>
<comment type="caution">
    <text evidence="2">The sequence shown here is derived from an EMBL/GenBank/DDBJ whole genome shotgun (WGS) entry which is preliminary data.</text>
</comment>
<keyword evidence="3" id="KW-1185">Reference proteome</keyword>
<dbReference type="InterPro" id="IPR009739">
    <property type="entry name" value="LprI-like_N"/>
</dbReference>
<evidence type="ECO:0000313" key="2">
    <source>
        <dbReference type="EMBL" id="MBB3940793.1"/>
    </source>
</evidence>
<name>A0A7W6BZK0_9SPHN</name>
<organism evidence="2 3">
    <name type="scientific">Novosphingobium fluoreni</name>
    <dbReference type="NCBI Taxonomy" id="1391222"/>
    <lineage>
        <taxon>Bacteria</taxon>
        <taxon>Pseudomonadati</taxon>
        <taxon>Pseudomonadota</taxon>
        <taxon>Alphaproteobacteria</taxon>
        <taxon>Sphingomonadales</taxon>
        <taxon>Sphingomonadaceae</taxon>
        <taxon>Novosphingobium</taxon>
    </lineage>
</organism>
<feature type="domain" description="Lysozyme inhibitor LprI-like N-terminal" evidence="1">
    <location>
        <begin position="16"/>
        <end position="111"/>
    </location>
</feature>
<protein>
    <submittedName>
        <fullName evidence="2">Uncharacterized protein YecT (DUF1311 family)</fullName>
    </submittedName>
</protein>
<dbReference type="PANTHER" id="PTHR39176:SF1">
    <property type="entry name" value="PERIPLASMIC PROTEIN"/>
    <property type="match status" value="1"/>
</dbReference>
<gene>
    <name evidence="2" type="ORF">GGR39_002456</name>
</gene>
<dbReference type="Gene3D" id="1.20.1270.180">
    <property type="match status" value="1"/>
</dbReference>
<sequence>MILALILAAATPAPDCRNAMTQADMNICAGQQREAADKALNATWKRASDIARSRSRADFNLLLDAQRKWLAYRDAQCVAENGRRGPDSGSMWPMQQSACITGLTQERTKRLRIYIDAPR</sequence>
<evidence type="ECO:0000313" key="3">
    <source>
        <dbReference type="Proteomes" id="UP000561459"/>
    </source>
</evidence>